<keyword evidence="3" id="KW-1185">Reference proteome</keyword>
<protein>
    <submittedName>
        <fullName evidence="2">GNAT family N-acetyltransferase</fullName>
    </submittedName>
</protein>
<proteinExistence type="predicted"/>
<evidence type="ECO:0000313" key="2">
    <source>
        <dbReference type="EMBL" id="GAA0744743.1"/>
    </source>
</evidence>
<dbReference type="InterPro" id="IPR016181">
    <property type="entry name" value="Acyl_CoA_acyltransferase"/>
</dbReference>
<dbReference type="CDD" id="cd04301">
    <property type="entry name" value="NAT_SF"/>
    <property type="match status" value="1"/>
</dbReference>
<dbReference type="Pfam" id="PF00583">
    <property type="entry name" value="Acetyltransf_1"/>
    <property type="match status" value="1"/>
</dbReference>
<organism evidence="2 3">
    <name type="scientific">Clostridium oceanicum</name>
    <dbReference type="NCBI Taxonomy" id="1543"/>
    <lineage>
        <taxon>Bacteria</taxon>
        <taxon>Bacillati</taxon>
        <taxon>Bacillota</taxon>
        <taxon>Clostridia</taxon>
        <taxon>Eubacteriales</taxon>
        <taxon>Clostridiaceae</taxon>
        <taxon>Clostridium</taxon>
    </lineage>
</organism>
<dbReference type="SUPFAM" id="SSF55729">
    <property type="entry name" value="Acyl-CoA N-acyltransferases (Nat)"/>
    <property type="match status" value="1"/>
</dbReference>
<evidence type="ECO:0000313" key="3">
    <source>
        <dbReference type="Proteomes" id="UP001501510"/>
    </source>
</evidence>
<dbReference type="PROSITE" id="PS51186">
    <property type="entry name" value="GNAT"/>
    <property type="match status" value="1"/>
</dbReference>
<sequence length="177" mass="19942">MEKILLKNGQEVIVREPKKEEAQKMIDFYNVVGGETEFLSFGKNEFSMSLKEYESFIESTKAEDNSEILIAKVDNEIISIGTITSTQKAKGKHVGTLGIVISEKYCNMGLGTKIIKKLISLAKENGITKKINLDTNETNHRGIHLYKKLGFKEEGRLKNENYMNGVYSDIIVMGLMI</sequence>
<dbReference type="RefSeq" id="WP_343762804.1">
    <property type="nucleotide sequence ID" value="NZ_BAAACG010000013.1"/>
</dbReference>
<dbReference type="Gene3D" id="3.40.630.30">
    <property type="match status" value="1"/>
</dbReference>
<evidence type="ECO:0000259" key="1">
    <source>
        <dbReference type="PROSITE" id="PS51186"/>
    </source>
</evidence>
<dbReference type="Proteomes" id="UP001501510">
    <property type="component" value="Unassembled WGS sequence"/>
</dbReference>
<dbReference type="PANTHER" id="PTHR43415">
    <property type="entry name" value="SPERMIDINE N(1)-ACETYLTRANSFERASE"/>
    <property type="match status" value="1"/>
</dbReference>
<dbReference type="EMBL" id="BAAACG010000013">
    <property type="protein sequence ID" value="GAA0744743.1"/>
    <property type="molecule type" value="Genomic_DNA"/>
</dbReference>
<feature type="domain" description="N-acetyltransferase" evidence="1">
    <location>
        <begin position="12"/>
        <end position="177"/>
    </location>
</feature>
<comment type="caution">
    <text evidence="2">The sequence shown here is derived from an EMBL/GenBank/DDBJ whole genome shotgun (WGS) entry which is preliminary data.</text>
</comment>
<dbReference type="PANTHER" id="PTHR43415:SF3">
    <property type="entry name" value="GNAT-FAMILY ACETYLTRANSFERASE"/>
    <property type="match status" value="1"/>
</dbReference>
<reference evidence="2 3" key="1">
    <citation type="journal article" date="2019" name="Int. J. Syst. Evol. Microbiol.">
        <title>The Global Catalogue of Microorganisms (GCM) 10K type strain sequencing project: providing services to taxonomists for standard genome sequencing and annotation.</title>
        <authorList>
            <consortium name="The Broad Institute Genomics Platform"/>
            <consortium name="The Broad Institute Genome Sequencing Center for Infectious Disease"/>
            <person name="Wu L."/>
            <person name="Ma J."/>
        </authorList>
    </citation>
    <scope>NUCLEOTIDE SEQUENCE [LARGE SCALE GENOMIC DNA]</scope>
    <source>
        <strain evidence="2 3">JCM 1407</strain>
    </source>
</reference>
<dbReference type="InterPro" id="IPR000182">
    <property type="entry name" value="GNAT_dom"/>
</dbReference>
<gene>
    <name evidence="2" type="ORF">GCM10008906_30050</name>
</gene>
<name>A0ABN1JQL1_9CLOT</name>
<accession>A0ABN1JQL1</accession>